<comment type="caution">
    <text evidence="3">The sequence shown here is derived from an EMBL/GenBank/DDBJ whole genome shotgun (WGS) entry which is preliminary data.</text>
</comment>
<dbReference type="Gene3D" id="3.60.15.10">
    <property type="entry name" value="Ribonuclease Z/Hydroxyacylglutathione hydrolase-like"/>
    <property type="match status" value="1"/>
</dbReference>
<dbReference type="SUPFAM" id="SSF56281">
    <property type="entry name" value="Metallo-hydrolase/oxidoreductase"/>
    <property type="match status" value="1"/>
</dbReference>
<sequence length="275" mass="29614">MDSRTRNAVNGNRGSSSLRFHGAESEADGRPSGTGSGLVAGAGPCDARCMSALTKVADGVHVGALFPRNVFNTVVLDGPDGDVVIDAGPPWSRRRFARYLKGRDVAEHVVTHAHGDHVGSTAWLCNHTGAPLAMSAVEADDFESGSIAYHAGAGGKYWIAPLGRKRRKVDRRLREGDEVAGFKVLAQPGHSPGLLAFWREADGTLVVGDGPINLSTDPDRPRWLHMPTRLHHNPEAAVASRWKLTELEPQLIVSTHGYPVRNLDAWIEGVRTVPH</sequence>
<dbReference type="AlphaFoldDB" id="A0A7Z0CLA4"/>
<dbReference type="PANTHER" id="PTHR42951">
    <property type="entry name" value="METALLO-BETA-LACTAMASE DOMAIN-CONTAINING"/>
    <property type="match status" value="1"/>
</dbReference>
<dbReference type="EMBL" id="JACBZM010000001">
    <property type="protein sequence ID" value="NYI45059.1"/>
    <property type="molecule type" value="Genomic_DNA"/>
</dbReference>
<dbReference type="InterPro" id="IPR001279">
    <property type="entry name" value="Metallo-B-lactamas"/>
</dbReference>
<feature type="domain" description="Metallo-beta-lactamase" evidence="2">
    <location>
        <begin position="69"/>
        <end position="256"/>
    </location>
</feature>
<dbReference type="SMART" id="SM00849">
    <property type="entry name" value="Lactamase_B"/>
    <property type="match status" value="1"/>
</dbReference>
<dbReference type="RefSeq" id="WP_179648766.1">
    <property type="nucleotide sequence ID" value="NZ_JACBZM010000001.1"/>
</dbReference>
<proteinExistence type="predicted"/>
<evidence type="ECO:0000259" key="2">
    <source>
        <dbReference type="SMART" id="SM00849"/>
    </source>
</evidence>
<accession>A0A7Z0CLA4</accession>
<gene>
    <name evidence="3" type="ORF">BJ993_002139</name>
</gene>
<evidence type="ECO:0000313" key="3">
    <source>
        <dbReference type="EMBL" id="NYI45059.1"/>
    </source>
</evidence>
<evidence type="ECO:0000313" key="4">
    <source>
        <dbReference type="Proteomes" id="UP000562045"/>
    </source>
</evidence>
<keyword evidence="3" id="KW-0378">Hydrolase</keyword>
<name>A0A7Z0CLA4_9ACTN</name>
<dbReference type="PANTHER" id="PTHR42951:SF17">
    <property type="entry name" value="METALLO-BETA-LACTAMASE DOMAIN-CONTAINING PROTEIN"/>
    <property type="match status" value="1"/>
</dbReference>
<feature type="compositionally biased region" description="Polar residues" evidence="1">
    <location>
        <begin position="1"/>
        <end position="18"/>
    </location>
</feature>
<dbReference type="GO" id="GO:0016787">
    <property type="term" value="F:hydrolase activity"/>
    <property type="evidence" value="ECO:0007669"/>
    <property type="project" value="UniProtKB-KW"/>
</dbReference>
<feature type="region of interest" description="Disordered" evidence="1">
    <location>
        <begin position="1"/>
        <end position="36"/>
    </location>
</feature>
<reference evidence="3 4" key="1">
    <citation type="submission" date="2020-07" db="EMBL/GenBank/DDBJ databases">
        <title>Sequencing the genomes of 1000 actinobacteria strains.</title>
        <authorList>
            <person name="Klenk H.-P."/>
        </authorList>
    </citation>
    <scope>NUCLEOTIDE SEQUENCE [LARGE SCALE GENOMIC DNA]</scope>
    <source>
        <strain evidence="3 4">DSM 15131</strain>
    </source>
</reference>
<organism evidence="3 4">
    <name type="scientific">Nocardioides aromaticivorans</name>
    <dbReference type="NCBI Taxonomy" id="200618"/>
    <lineage>
        <taxon>Bacteria</taxon>
        <taxon>Bacillati</taxon>
        <taxon>Actinomycetota</taxon>
        <taxon>Actinomycetes</taxon>
        <taxon>Propionibacteriales</taxon>
        <taxon>Nocardioidaceae</taxon>
        <taxon>Nocardioides</taxon>
    </lineage>
</organism>
<protein>
    <submittedName>
        <fullName evidence="3">Glyoxylase-like metal-dependent hydrolase (Beta-lactamase superfamily II)</fullName>
    </submittedName>
</protein>
<dbReference type="Proteomes" id="UP000562045">
    <property type="component" value="Unassembled WGS sequence"/>
</dbReference>
<dbReference type="InterPro" id="IPR036866">
    <property type="entry name" value="RibonucZ/Hydroxyglut_hydro"/>
</dbReference>
<evidence type="ECO:0000256" key="1">
    <source>
        <dbReference type="SAM" id="MobiDB-lite"/>
    </source>
</evidence>
<dbReference type="InterPro" id="IPR050855">
    <property type="entry name" value="NDM-1-like"/>
</dbReference>
<dbReference type="Pfam" id="PF00753">
    <property type="entry name" value="Lactamase_B"/>
    <property type="match status" value="1"/>
</dbReference>